<dbReference type="RefSeq" id="WP_078562351.1">
    <property type="nucleotide sequence ID" value="NZ_LOKQ01000303.1"/>
</dbReference>
<dbReference type="InterPro" id="IPR023346">
    <property type="entry name" value="Lysozyme-like_dom_sf"/>
</dbReference>
<name>A0ABX3M5K5_9XANT</name>
<proteinExistence type="predicted"/>
<gene>
    <name evidence="1" type="ORF">Xcaj_18505</name>
</gene>
<protein>
    <submittedName>
        <fullName evidence="1">DNA primase</fullName>
    </submittedName>
</protein>
<reference evidence="1 2" key="1">
    <citation type="submission" date="2015-12" db="EMBL/GenBank/DDBJ databases">
        <authorList>
            <person name="Bansal K."/>
            <person name="Midha S."/>
            <person name="Patil P.B."/>
        </authorList>
    </citation>
    <scope>NUCLEOTIDE SEQUENCE [LARGE SCALE GENOMIC DNA]</scope>
    <source>
        <strain evidence="1 2">LMG558</strain>
    </source>
</reference>
<dbReference type="Gene3D" id="1.10.530.10">
    <property type="match status" value="1"/>
</dbReference>
<evidence type="ECO:0000313" key="1">
    <source>
        <dbReference type="EMBL" id="OOX08690.1"/>
    </source>
</evidence>
<keyword evidence="2" id="KW-1185">Reference proteome</keyword>
<dbReference type="PANTHER" id="PTHR34408">
    <property type="entry name" value="FAMILY PROTEIN, PUTATIVE-RELATED"/>
    <property type="match status" value="1"/>
</dbReference>
<dbReference type="PANTHER" id="PTHR34408:SF1">
    <property type="entry name" value="GLYCOSYL HYDROLASE FAMILY 19 DOMAIN-CONTAINING PROTEIN HI_1415"/>
    <property type="match status" value="1"/>
</dbReference>
<dbReference type="InterPro" id="IPR052354">
    <property type="entry name" value="Cell_Wall_Dynamics_Protein"/>
</dbReference>
<dbReference type="SUPFAM" id="SSF53955">
    <property type="entry name" value="Lysozyme-like"/>
    <property type="match status" value="1"/>
</dbReference>
<organism evidence="1 2">
    <name type="scientific">Xanthomonas axonopodis pv. cajani</name>
    <dbReference type="NCBI Taxonomy" id="487827"/>
    <lineage>
        <taxon>Bacteria</taxon>
        <taxon>Pseudomonadati</taxon>
        <taxon>Pseudomonadota</taxon>
        <taxon>Gammaproteobacteria</taxon>
        <taxon>Lysobacterales</taxon>
        <taxon>Lysobacteraceae</taxon>
        <taxon>Xanthomonas</taxon>
    </lineage>
</organism>
<sequence>MQLTAQQLKQAVGCSDQTAERWIEPISEACRLYGISTPRRMAAFLAQVGHESTGLTAVVEGLSYSLENLIKACKRAKENSRWRSLLPRAKELARNSVALGNAAYANRLGNGDEASGDGYRYRGRGPIQNTGRANYAGMRDTLRAKGVWDVPDFETQPEMLEQPKWGALAAAAFWDTRNLNPLADAGRFDDITERVNGGQNGAADRRARYAKALKALGA</sequence>
<evidence type="ECO:0000313" key="2">
    <source>
        <dbReference type="Proteomes" id="UP000191089"/>
    </source>
</evidence>
<dbReference type="Proteomes" id="UP000191089">
    <property type="component" value="Unassembled WGS sequence"/>
</dbReference>
<accession>A0ABX3M5K5</accession>
<dbReference type="EMBL" id="LOKQ01000303">
    <property type="protein sequence ID" value="OOX08690.1"/>
    <property type="molecule type" value="Genomic_DNA"/>
</dbReference>
<comment type="caution">
    <text evidence="1">The sequence shown here is derived from an EMBL/GenBank/DDBJ whole genome shotgun (WGS) entry which is preliminary data.</text>
</comment>